<feature type="compositionally biased region" description="Low complexity" evidence="2">
    <location>
        <begin position="145"/>
        <end position="156"/>
    </location>
</feature>
<protein>
    <submittedName>
        <fullName evidence="3">Uncharacterized protein</fullName>
    </submittedName>
</protein>
<proteinExistence type="predicted"/>
<organism evidence="3 4">
    <name type="scientific">Lobosporangium transversale</name>
    <dbReference type="NCBI Taxonomy" id="64571"/>
    <lineage>
        <taxon>Eukaryota</taxon>
        <taxon>Fungi</taxon>
        <taxon>Fungi incertae sedis</taxon>
        <taxon>Mucoromycota</taxon>
        <taxon>Mortierellomycotina</taxon>
        <taxon>Mortierellomycetes</taxon>
        <taxon>Mortierellales</taxon>
        <taxon>Mortierellaceae</taxon>
        <taxon>Lobosporangium</taxon>
    </lineage>
</organism>
<keyword evidence="1" id="KW-0175">Coiled coil</keyword>
<dbReference type="InParanoid" id="A0A1Y2GUC0"/>
<reference evidence="3 4" key="1">
    <citation type="submission" date="2016-07" db="EMBL/GenBank/DDBJ databases">
        <title>Pervasive Adenine N6-methylation of Active Genes in Fungi.</title>
        <authorList>
            <consortium name="DOE Joint Genome Institute"/>
            <person name="Mondo S.J."/>
            <person name="Dannebaum R.O."/>
            <person name="Kuo R.C."/>
            <person name="Labutti K."/>
            <person name="Haridas S."/>
            <person name="Kuo A."/>
            <person name="Salamov A."/>
            <person name="Ahrendt S.R."/>
            <person name="Lipzen A."/>
            <person name="Sullivan W."/>
            <person name="Andreopoulos W.B."/>
            <person name="Clum A."/>
            <person name="Lindquist E."/>
            <person name="Daum C."/>
            <person name="Ramamoorthy G.K."/>
            <person name="Gryganskyi A."/>
            <person name="Culley D."/>
            <person name="Magnuson J.K."/>
            <person name="James T.Y."/>
            <person name="O'Malley M.A."/>
            <person name="Stajich J.E."/>
            <person name="Spatafora J.W."/>
            <person name="Visel A."/>
            <person name="Grigoriev I.V."/>
        </authorList>
    </citation>
    <scope>NUCLEOTIDE SEQUENCE [LARGE SCALE GENOMIC DNA]</scope>
    <source>
        <strain evidence="3 4">NRRL 3116</strain>
    </source>
</reference>
<feature type="region of interest" description="Disordered" evidence="2">
    <location>
        <begin position="62"/>
        <end position="102"/>
    </location>
</feature>
<accession>A0A1Y2GUC0</accession>
<feature type="coiled-coil region" evidence="1">
    <location>
        <begin position="194"/>
        <end position="268"/>
    </location>
</feature>
<dbReference type="AlphaFoldDB" id="A0A1Y2GUC0"/>
<evidence type="ECO:0000313" key="4">
    <source>
        <dbReference type="Proteomes" id="UP000193648"/>
    </source>
</evidence>
<feature type="compositionally biased region" description="Acidic residues" evidence="2">
    <location>
        <begin position="419"/>
        <end position="428"/>
    </location>
</feature>
<name>A0A1Y2GUC0_9FUNG</name>
<comment type="caution">
    <text evidence="3">The sequence shown here is derived from an EMBL/GenBank/DDBJ whole genome shotgun (WGS) entry which is preliminary data.</text>
</comment>
<dbReference type="EMBL" id="MCFF01000012">
    <property type="protein sequence ID" value="ORZ20944.1"/>
    <property type="molecule type" value="Genomic_DNA"/>
</dbReference>
<feature type="region of interest" description="Disordered" evidence="2">
    <location>
        <begin position="413"/>
        <end position="435"/>
    </location>
</feature>
<evidence type="ECO:0000256" key="2">
    <source>
        <dbReference type="SAM" id="MobiDB-lite"/>
    </source>
</evidence>
<gene>
    <name evidence="3" type="ORF">BCR41DRAFT_385457</name>
</gene>
<feature type="compositionally biased region" description="Acidic residues" evidence="2">
    <location>
        <begin position="74"/>
        <end position="102"/>
    </location>
</feature>
<dbReference type="GeneID" id="33569512"/>
<dbReference type="RefSeq" id="XP_021882853.1">
    <property type="nucleotide sequence ID" value="XM_022027669.1"/>
</dbReference>
<evidence type="ECO:0000256" key="1">
    <source>
        <dbReference type="SAM" id="Coils"/>
    </source>
</evidence>
<sequence length="480" mass="54678">MLISTGSNGGSHSNMSFNSKAISTTKSYVAELPSPPLSPQEDCSFRNACPVIPVKDKDLVEQGSTHESFHDIDPYLDVDWNDEGQNDENDTDEDVVVVNDDVDVDDVVVDDIDVDKDVQTNEYSKEVRYDRKDDDINLLPHSIDQEQQPQQPSQQQDHLHHHRHQLQQGQGQELSDLPEVIMPRRDWVQLQARINFLETEVTRSAETNQELKQELDKVNEYLFKLTKEGGDGGDEGWKKGYEFLVQQIDLMHRQLQQAYSQMNQMSRQGQGQGQGQYPQTCEHRNHSTDLNGLDQQEEHHCNQNQEINVQPDIDMTRQLRAEVDELTSSLRTWKAAFHQAEENYRRKCEGERVLKQIIREREAQLLDLAEKLTGHKQSLSFSSSPSSSLSSLPLDFNYPELLRLSKAKMTDRASTPFDSVDEQFQEGDDGSKPMPGVFPVEVADGSSSHIPIQVQVQNYQCSYISILFWAASLIAVNLLP</sequence>
<dbReference type="Proteomes" id="UP000193648">
    <property type="component" value="Unassembled WGS sequence"/>
</dbReference>
<feature type="region of interest" description="Disordered" evidence="2">
    <location>
        <begin position="145"/>
        <end position="174"/>
    </location>
</feature>
<evidence type="ECO:0000313" key="3">
    <source>
        <dbReference type="EMBL" id="ORZ20944.1"/>
    </source>
</evidence>
<keyword evidence="4" id="KW-1185">Reference proteome</keyword>